<proteinExistence type="predicted"/>
<reference evidence="4" key="1">
    <citation type="journal article" date="2019" name="Int. J. Syst. Evol. Microbiol.">
        <title>The Global Catalogue of Microorganisms (GCM) 10K type strain sequencing project: providing services to taxonomists for standard genome sequencing and annotation.</title>
        <authorList>
            <consortium name="The Broad Institute Genomics Platform"/>
            <consortium name="The Broad Institute Genome Sequencing Center for Infectious Disease"/>
            <person name="Wu L."/>
            <person name="Ma J."/>
        </authorList>
    </citation>
    <scope>NUCLEOTIDE SEQUENCE [LARGE SCALE GENOMIC DNA]</scope>
    <source>
        <strain evidence="4">JCM 9377</strain>
    </source>
</reference>
<evidence type="ECO:0000256" key="2">
    <source>
        <dbReference type="SAM" id="Phobius"/>
    </source>
</evidence>
<accession>A0ABP6QKV5</accession>
<evidence type="ECO:0000313" key="4">
    <source>
        <dbReference type="Proteomes" id="UP001501237"/>
    </source>
</evidence>
<gene>
    <name evidence="3" type="ORF">GCM10010468_74330</name>
</gene>
<keyword evidence="4" id="KW-1185">Reference proteome</keyword>
<name>A0ABP6QKV5_9ACTN</name>
<evidence type="ECO:0000256" key="1">
    <source>
        <dbReference type="SAM" id="MobiDB-lite"/>
    </source>
</evidence>
<keyword evidence="2" id="KW-1133">Transmembrane helix</keyword>
<keyword evidence="2" id="KW-0472">Membrane</keyword>
<dbReference type="RefSeq" id="WP_344838262.1">
    <property type="nucleotide sequence ID" value="NZ_BAAAUV010000035.1"/>
</dbReference>
<sequence length="267" mass="27807">MRADFDRVYSPPEPPSSRLKRARVPLAVLAGLAVAGGGVVLAIPMIDGGESGSGARPSVTAGPETTSPDVTGTDQGTPGPVPTTSASPSVSSPPVSSPAPTGSGGTLQELPDICGTVETATFLKWVPKGVKDAHVTAGAGSCGYSSPAGRSFRYLRLETRIGNNRNDIDPIGVARWSFAQDLQAQQKDTSSRTLLVAARTGLGEEAFQRFSVNKGEPTVTARVEARVFNVIVTVTYSRDHSGKPEKEQKSSLDVAASVVEEALRTYA</sequence>
<feature type="compositionally biased region" description="Low complexity" evidence="1">
    <location>
        <begin position="76"/>
        <end position="101"/>
    </location>
</feature>
<keyword evidence="2" id="KW-0812">Transmembrane</keyword>
<dbReference type="Proteomes" id="UP001501237">
    <property type="component" value="Unassembled WGS sequence"/>
</dbReference>
<organism evidence="3 4">
    <name type="scientific">Actinocorallia longicatena</name>
    <dbReference type="NCBI Taxonomy" id="111803"/>
    <lineage>
        <taxon>Bacteria</taxon>
        <taxon>Bacillati</taxon>
        <taxon>Actinomycetota</taxon>
        <taxon>Actinomycetes</taxon>
        <taxon>Streptosporangiales</taxon>
        <taxon>Thermomonosporaceae</taxon>
        <taxon>Actinocorallia</taxon>
    </lineage>
</organism>
<feature type="transmembrane region" description="Helical" evidence="2">
    <location>
        <begin position="26"/>
        <end position="46"/>
    </location>
</feature>
<evidence type="ECO:0008006" key="5">
    <source>
        <dbReference type="Google" id="ProtNLM"/>
    </source>
</evidence>
<feature type="compositionally biased region" description="Polar residues" evidence="1">
    <location>
        <begin position="63"/>
        <end position="75"/>
    </location>
</feature>
<feature type="region of interest" description="Disordered" evidence="1">
    <location>
        <begin position="50"/>
        <end position="110"/>
    </location>
</feature>
<protein>
    <recommendedName>
        <fullName evidence="5">DUF3558 domain-containing protein</fullName>
    </recommendedName>
</protein>
<dbReference type="EMBL" id="BAAAUV010000035">
    <property type="protein sequence ID" value="GAA3238664.1"/>
    <property type="molecule type" value="Genomic_DNA"/>
</dbReference>
<evidence type="ECO:0000313" key="3">
    <source>
        <dbReference type="EMBL" id="GAA3238664.1"/>
    </source>
</evidence>
<comment type="caution">
    <text evidence="3">The sequence shown here is derived from an EMBL/GenBank/DDBJ whole genome shotgun (WGS) entry which is preliminary data.</text>
</comment>